<organism evidence="3 4">
    <name type="scientific">Lientehia hominis</name>
    <dbReference type="NCBI Taxonomy" id="2897778"/>
    <lineage>
        <taxon>Bacteria</taxon>
        <taxon>Bacillati</taxon>
        <taxon>Bacillota</taxon>
        <taxon>Clostridia</taxon>
        <taxon>Lachnospirales</taxon>
        <taxon>Lachnospiraceae</taxon>
        <taxon>Lientehia</taxon>
    </lineage>
</organism>
<dbReference type="Proteomes" id="UP001299265">
    <property type="component" value="Unassembled WGS sequence"/>
</dbReference>
<dbReference type="InterPro" id="IPR027383">
    <property type="entry name" value="Znf_put"/>
</dbReference>
<accession>A0AAP2RKH6</accession>
<dbReference type="RefSeq" id="WP_231062472.1">
    <property type="nucleotide sequence ID" value="NZ_JAJNOR010000004.1"/>
</dbReference>
<feature type="transmembrane region" description="Helical" evidence="1">
    <location>
        <begin position="79"/>
        <end position="97"/>
    </location>
</feature>
<reference evidence="3 4" key="1">
    <citation type="submission" date="2021-11" db="EMBL/GenBank/DDBJ databases">
        <title>Lacrimispora sp. nov. NSJ-141 isolated from human feces.</title>
        <authorList>
            <person name="Abdugheni R."/>
        </authorList>
    </citation>
    <scope>NUCLEOTIDE SEQUENCE [LARGE SCALE GENOMIC DNA]</scope>
    <source>
        <strain evidence="3 4">NSJ-141</strain>
    </source>
</reference>
<keyword evidence="1" id="KW-0812">Transmembrane</keyword>
<protein>
    <submittedName>
        <fullName evidence="3">Zf-HC2 domain-containing protein</fullName>
    </submittedName>
</protein>
<gene>
    <name evidence="3" type="ORF">LQE92_08090</name>
</gene>
<evidence type="ECO:0000313" key="4">
    <source>
        <dbReference type="Proteomes" id="UP001299265"/>
    </source>
</evidence>
<dbReference type="AlphaFoldDB" id="A0AAP2RKH6"/>
<dbReference type="EMBL" id="JAJNOR010000004">
    <property type="protein sequence ID" value="MCD2492585.1"/>
    <property type="molecule type" value="Genomic_DNA"/>
</dbReference>
<name>A0AAP2RKH6_9FIRM</name>
<feature type="domain" description="Putative zinc-finger" evidence="2">
    <location>
        <begin position="5"/>
        <end position="38"/>
    </location>
</feature>
<proteinExistence type="predicted"/>
<keyword evidence="1" id="KW-0472">Membrane</keyword>
<evidence type="ECO:0000313" key="3">
    <source>
        <dbReference type="EMBL" id="MCD2492585.1"/>
    </source>
</evidence>
<evidence type="ECO:0000256" key="1">
    <source>
        <dbReference type="SAM" id="Phobius"/>
    </source>
</evidence>
<comment type="caution">
    <text evidence="3">The sequence shown here is derived from an EMBL/GenBank/DDBJ whole genome shotgun (WGS) entry which is preliminary data.</text>
</comment>
<dbReference type="Pfam" id="PF13490">
    <property type="entry name" value="zf-HC2"/>
    <property type="match status" value="1"/>
</dbReference>
<sequence>MKYKCDIIRDLMPLCADDSASEDSKKAVSEHMAECGDCERYYEELIHGVDLCGDQADTLPSGYAALAKRIRKRNRIRRGGACLIVGIAFLLLANYALGYRFSAETAAAQSGKLNPTSELLGTYDWGKVRFFFYESAASYDTVVSYRHWNGWRSDDNYFVWPKYPGDKGKVLVTSGIYFWDYEKGILIFPVLSDDPDIVKITITAFGETKSADISSGLLSVLAFENDDPSFSDHTAGYAYDEMGRVKYELKYDESMVRWSWESTG</sequence>
<evidence type="ECO:0000259" key="2">
    <source>
        <dbReference type="Pfam" id="PF13490"/>
    </source>
</evidence>
<keyword evidence="1" id="KW-1133">Transmembrane helix</keyword>
<keyword evidence="4" id="KW-1185">Reference proteome</keyword>